<comment type="caution">
    <text evidence="4">The sequence shown here is derived from an EMBL/GenBank/DDBJ whole genome shotgun (WGS) entry which is preliminary data.</text>
</comment>
<evidence type="ECO:0000256" key="1">
    <source>
        <dbReference type="PROSITE-ProRule" id="PRU00047"/>
    </source>
</evidence>
<dbReference type="InterPro" id="IPR001878">
    <property type="entry name" value="Znf_CCHC"/>
</dbReference>
<dbReference type="EMBL" id="SDAQ01000248">
    <property type="protein sequence ID" value="KAI3528726.1"/>
    <property type="molecule type" value="Genomic_DNA"/>
</dbReference>
<dbReference type="OrthoDB" id="3863715at2759"/>
<evidence type="ECO:0000313" key="4">
    <source>
        <dbReference type="EMBL" id="KAI3528726.1"/>
    </source>
</evidence>
<organism evidence="4 5">
    <name type="scientific">Colletotrichum abscissum</name>
    <dbReference type="NCBI Taxonomy" id="1671311"/>
    <lineage>
        <taxon>Eukaryota</taxon>
        <taxon>Fungi</taxon>
        <taxon>Dikarya</taxon>
        <taxon>Ascomycota</taxon>
        <taxon>Pezizomycotina</taxon>
        <taxon>Sordariomycetes</taxon>
        <taxon>Hypocreomycetidae</taxon>
        <taxon>Glomerellales</taxon>
        <taxon>Glomerellaceae</taxon>
        <taxon>Colletotrichum</taxon>
        <taxon>Colletotrichum acutatum species complex</taxon>
    </lineage>
</organism>
<dbReference type="GO" id="GO:0008270">
    <property type="term" value="F:zinc ion binding"/>
    <property type="evidence" value="ECO:0007669"/>
    <property type="project" value="UniProtKB-KW"/>
</dbReference>
<dbReference type="GO" id="GO:0003676">
    <property type="term" value="F:nucleic acid binding"/>
    <property type="evidence" value="ECO:0007669"/>
    <property type="project" value="InterPro"/>
</dbReference>
<reference evidence="4" key="1">
    <citation type="submission" date="2019-01" db="EMBL/GenBank/DDBJ databases">
        <title>Colletotrichum abscissum LGMF1257.</title>
        <authorList>
            <person name="Baroncelli R."/>
        </authorList>
    </citation>
    <scope>NUCLEOTIDE SEQUENCE</scope>
    <source>
        <strain evidence="4">Ca142</strain>
    </source>
</reference>
<feature type="compositionally biased region" description="Basic and acidic residues" evidence="2">
    <location>
        <begin position="399"/>
        <end position="408"/>
    </location>
</feature>
<feature type="compositionally biased region" description="Polar residues" evidence="2">
    <location>
        <begin position="447"/>
        <end position="458"/>
    </location>
</feature>
<keyword evidence="1" id="KW-0863">Zinc-finger</keyword>
<gene>
    <name evidence="4" type="ORF">CABS02_15038</name>
</gene>
<feature type="compositionally biased region" description="Low complexity" evidence="2">
    <location>
        <begin position="476"/>
        <end position="488"/>
    </location>
</feature>
<evidence type="ECO:0000259" key="3">
    <source>
        <dbReference type="PROSITE" id="PS50158"/>
    </source>
</evidence>
<feature type="compositionally biased region" description="Basic residues" evidence="2">
    <location>
        <begin position="523"/>
        <end position="538"/>
    </location>
</feature>
<feature type="compositionally biased region" description="Polar residues" evidence="2">
    <location>
        <begin position="63"/>
        <end position="77"/>
    </location>
</feature>
<accession>A0A9Q0AWZ3</accession>
<feature type="compositionally biased region" description="Low complexity" evidence="2">
    <location>
        <begin position="78"/>
        <end position="87"/>
    </location>
</feature>
<proteinExistence type="predicted"/>
<keyword evidence="1" id="KW-0479">Metal-binding</keyword>
<dbReference type="Proteomes" id="UP001056436">
    <property type="component" value="Unassembled WGS sequence"/>
</dbReference>
<feature type="region of interest" description="Disordered" evidence="2">
    <location>
        <begin position="356"/>
        <end position="538"/>
    </location>
</feature>
<evidence type="ECO:0000313" key="5">
    <source>
        <dbReference type="Proteomes" id="UP001056436"/>
    </source>
</evidence>
<feature type="region of interest" description="Disordered" evidence="2">
    <location>
        <begin position="39"/>
        <end position="87"/>
    </location>
</feature>
<evidence type="ECO:0000256" key="2">
    <source>
        <dbReference type="SAM" id="MobiDB-lite"/>
    </source>
</evidence>
<keyword evidence="1" id="KW-0862">Zinc</keyword>
<keyword evidence="5" id="KW-1185">Reference proteome</keyword>
<dbReference type="PROSITE" id="PS50158">
    <property type="entry name" value="ZF_CCHC"/>
    <property type="match status" value="1"/>
</dbReference>
<sequence length="538" mass="59136">MSGSPTYHVNSEEICRLVREAISDSMPAILNAVLARVQGTGPPLHSEPSRQTESLQPPEDNGPSRQSPSPGTSTSLMPSSKKSASKKPAVVNFTMTVKVPGQLGFQKLRRLTDFGARNRLGSSGKWPFSEVRDVTFRGNIMELFFRNEASLKRAEDEFSTLPRLLRLEGVPISMVPKLYYIHVGDVNWTKEWIRNNDDLAYEWSLLTDVVISKVFHSLLDLYVVVDRLSDARHLCDWAFPMTIGDWGFETYNKPVDPRSLLDICHNCCEPGHFASQCPNSAICCICLGSHPWLECTATGLGYKCPNCMKRRGNSQDPTLNIDHCPWGSQCKNPETMAMMAAREEYKRKPNWGKGTFVNDIWKPGKSTRLPPLDLDDIDTSDSDCSTGSPSQPKQPPKRAYREEGHAGKTSDQTQLRLKKRWPPEFVPKSSVGSATMLDMNKMGGPTTPIQVEESQATPALSMDSTEDVTTPIQVQSSASSAASGEGSSQRTAMAAAWASLMPSTARGPPLGPRGGVGSAIPAKRGRPRGRGRGTAFRH</sequence>
<feature type="domain" description="CCHC-type" evidence="3">
    <location>
        <begin position="264"/>
        <end position="279"/>
    </location>
</feature>
<dbReference type="AlphaFoldDB" id="A0A9Q0AWZ3"/>
<protein>
    <recommendedName>
        <fullName evidence="3">CCHC-type domain-containing protein</fullName>
    </recommendedName>
</protein>
<name>A0A9Q0AWZ3_9PEZI</name>